<comment type="similarity">
    <text evidence="3 6">Belongs to the aldolase LacD family.</text>
</comment>
<reference evidence="7 8" key="2">
    <citation type="submission" date="2024-03" db="EMBL/GenBank/DDBJ databases">
        <title>The Genome Sequence of Enterococcus sp. DIV0727d.</title>
        <authorList>
            <consortium name="The Broad Institute Genomics Platform"/>
            <consortium name="The Broad Institute Microbial Omics Core"/>
            <consortium name="The Broad Institute Genomic Center for Infectious Diseases"/>
            <person name="Earl A."/>
            <person name="Manson A."/>
            <person name="Gilmore M."/>
            <person name="Schwartman J."/>
            <person name="Shea T."/>
            <person name="Abouelleil A."/>
            <person name="Cao P."/>
            <person name="Chapman S."/>
            <person name="Cusick C."/>
            <person name="Young S."/>
            <person name="Neafsey D."/>
            <person name="Nusbaum C."/>
            <person name="Birren B."/>
        </authorList>
    </citation>
    <scope>NUCLEOTIDE SEQUENCE [LARGE SCALE GENOMIC DNA]</scope>
    <source>
        <strain evidence="7 8">12C11_DIV0727</strain>
    </source>
</reference>
<evidence type="ECO:0000256" key="6">
    <source>
        <dbReference type="HAMAP-Rule" id="MF_00734"/>
    </source>
</evidence>
<dbReference type="SUPFAM" id="SSF51569">
    <property type="entry name" value="Aldolase"/>
    <property type="match status" value="1"/>
</dbReference>
<evidence type="ECO:0000256" key="2">
    <source>
        <dbReference type="ARBA" id="ARBA00005191"/>
    </source>
</evidence>
<dbReference type="Gene3D" id="3.20.20.70">
    <property type="entry name" value="Aldolase class I"/>
    <property type="match status" value="1"/>
</dbReference>
<comment type="catalytic activity">
    <reaction evidence="1 6">
        <text>D-tagatofuranose 1,6-bisphosphate = D-glyceraldehyde 3-phosphate + dihydroxyacetone phosphate</text>
        <dbReference type="Rhea" id="RHEA:22948"/>
        <dbReference type="ChEBI" id="CHEBI:57642"/>
        <dbReference type="ChEBI" id="CHEBI:58694"/>
        <dbReference type="ChEBI" id="CHEBI:59776"/>
        <dbReference type="EC" id="4.1.2.40"/>
    </reaction>
</comment>
<evidence type="ECO:0000256" key="4">
    <source>
        <dbReference type="ARBA" id="ARBA00022736"/>
    </source>
</evidence>
<keyword evidence="8" id="KW-1185">Reference proteome</keyword>
<dbReference type="PANTHER" id="PTHR39340:SF1">
    <property type="entry name" value="SULFOFRUCTOSEPHOSPHATE ALDOLASE"/>
    <property type="match status" value="1"/>
</dbReference>
<keyword evidence="5 6" id="KW-0456">Lyase</keyword>
<evidence type="ECO:0000313" key="7">
    <source>
        <dbReference type="EMBL" id="WYJ86693.1"/>
    </source>
</evidence>
<protein>
    <recommendedName>
        <fullName evidence="6">Tagatose 1,6-diphosphate aldolase</fullName>
        <ecNumber evidence="6">4.1.2.40</ecNumber>
    </recommendedName>
    <alternativeName>
        <fullName evidence="6">D-tagatose-1,6-bisphosphate aldolase</fullName>
    </alternativeName>
    <alternativeName>
        <fullName evidence="6">Tagatose-bisphosphate aldolase</fullName>
    </alternativeName>
</protein>
<gene>
    <name evidence="6" type="primary">lacD</name>
    <name evidence="7" type="ORF">A5866_001777</name>
</gene>
<dbReference type="Pfam" id="PF01791">
    <property type="entry name" value="DeoC"/>
    <property type="match status" value="1"/>
</dbReference>
<dbReference type="SMART" id="SM01133">
    <property type="entry name" value="DeoC"/>
    <property type="match status" value="1"/>
</dbReference>
<evidence type="ECO:0000256" key="3">
    <source>
        <dbReference type="ARBA" id="ARBA00008679"/>
    </source>
</evidence>
<reference evidence="8" key="1">
    <citation type="submission" date="2017-05" db="EMBL/GenBank/DDBJ databases">
        <title>The Genome Sequence of EEnterococcus faecalis 9F2_4866.</title>
        <authorList>
            <consortium name="The Broad Institute Genomics Platform"/>
            <consortium name="The Broad Institute Genomic Center for Infectious Diseases"/>
            <person name="Earl A."/>
            <person name="Manson A."/>
            <person name="Schwartman J."/>
            <person name="Gilmore M."/>
            <person name="Abouelleil A."/>
            <person name="Cao P."/>
            <person name="Chapman S."/>
            <person name="Cusick C."/>
            <person name="Shea T."/>
            <person name="Young S."/>
            <person name="Neafsey D."/>
            <person name="Nusbaum C."/>
            <person name="Birren B."/>
        </authorList>
    </citation>
    <scope>NUCLEOTIDE SEQUENCE [LARGE SCALE GENOMIC DNA]</scope>
    <source>
        <strain evidence="8">12C11_DIV0727</strain>
    </source>
</reference>
<dbReference type="EC" id="4.1.2.40" evidence="6"/>
<dbReference type="HAMAP" id="MF_00734">
    <property type="entry name" value="LacD"/>
    <property type="match status" value="1"/>
</dbReference>
<evidence type="ECO:0000256" key="5">
    <source>
        <dbReference type="ARBA" id="ARBA00023239"/>
    </source>
</evidence>
<dbReference type="InterPro" id="IPR013785">
    <property type="entry name" value="Aldolase_TIM"/>
</dbReference>
<name>A0ABZ2T5P2_9ENTE</name>
<proteinExistence type="inferred from homology"/>
<dbReference type="NCBIfam" id="TIGR01232">
    <property type="entry name" value="lacD"/>
    <property type="match status" value="1"/>
</dbReference>
<dbReference type="InterPro" id="IPR005927">
    <property type="entry name" value="Tag_1.6-dipho_adolase"/>
</dbReference>
<dbReference type="NCBIfam" id="NF009498">
    <property type="entry name" value="PRK12858.1"/>
    <property type="match status" value="1"/>
</dbReference>
<dbReference type="EMBL" id="CP147248">
    <property type="protein sequence ID" value="WYJ86693.1"/>
    <property type="molecule type" value="Genomic_DNA"/>
</dbReference>
<accession>A0ABZ2T5P2</accession>
<dbReference type="Proteomes" id="UP000195080">
    <property type="component" value="Chromosome"/>
</dbReference>
<sequence length="343" mass="37892">MTINDTTFGEETMLTLTAGKKAAMDSLSTHEGIISALAIDQRGALKKMIKALDIEPTDAQIETFKELVSKEMTPYASAILLDPEYGLPAAKARDTESGLLLAYEKTGYDATTPGRLPDLLADWSVLRLKEEGADAIKFLLYYDVDEDPEINHQKHVFIERLGSECAGEDLPFYLELVSYDAQIADAISLEYAKVKPHKVNEMMKEFSKPQYKVDVLKVEVPVNMNYVEGFATGETAYTKEKAANYFLEQSQTTHLPFIFLSAGVSTALFQETLRFAKEAGSTFNGVLCGRATWKNGVKPFVEAGETAACDWLKTEGRENIESLNEVIAATASSWHAKVQVNEG</sequence>
<dbReference type="NCBIfam" id="NF009065">
    <property type="entry name" value="PRK12399.1"/>
    <property type="match status" value="1"/>
</dbReference>
<evidence type="ECO:0000313" key="8">
    <source>
        <dbReference type="Proteomes" id="UP000195080"/>
    </source>
</evidence>
<dbReference type="NCBIfam" id="NF003180">
    <property type="entry name" value="PRK04161.1"/>
    <property type="match status" value="1"/>
</dbReference>
<evidence type="ECO:0000256" key="1">
    <source>
        <dbReference type="ARBA" id="ARBA00000567"/>
    </source>
</evidence>
<comment type="pathway">
    <text evidence="2 6">Carbohydrate metabolism; D-tagatose 6-phosphate degradation; D-glyceraldehyde 3-phosphate and glycerone phosphate from D-tagatose 6-phosphate: step 2/2.</text>
</comment>
<dbReference type="InterPro" id="IPR002915">
    <property type="entry name" value="DeoC/FbaB/LacD_aldolase"/>
</dbReference>
<keyword evidence="4 6" id="KW-0423">Lactose metabolism</keyword>
<dbReference type="InterPro" id="IPR050552">
    <property type="entry name" value="LacD_aldolase"/>
</dbReference>
<organism evidence="7 8">
    <name type="scientific">Candidatus Enterococcus lemimoniae</name>
    <dbReference type="NCBI Taxonomy" id="1834167"/>
    <lineage>
        <taxon>Bacteria</taxon>
        <taxon>Bacillati</taxon>
        <taxon>Bacillota</taxon>
        <taxon>Bacilli</taxon>
        <taxon>Lactobacillales</taxon>
        <taxon>Enterococcaceae</taxon>
        <taxon>Enterococcus</taxon>
    </lineage>
</organism>
<dbReference type="PANTHER" id="PTHR39340">
    <property type="entry name" value="SULFOFRUCTOSEPHOSPHATE ALDOLASE"/>
    <property type="match status" value="1"/>
</dbReference>